<keyword evidence="10" id="KW-0969">Cilium</keyword>
<keyword evidence="6 7" id="KW-0975">Bacterial flagellum</keyword>
<feature type="domain" description="Flagellar hook-associated protein FlgK helical" evidence="9">
    <location>
        <begin position="100"/>
        <end position="340"/>
    </location>
</feature>
<dbReference type="GO" id="GO:0044780">
    <property type="term" value="P:bacterial-type flagellum assembly"/>
    <property type="evidence" value="ECO:0007669"/>
    <property type="project" value="InterPro"/>
</dbReference>
<dbReference type="InterPro" id="IPR053927">
    <property type="entry name" value="FlgK_helical"/>
</dbReference>
<keyword evidence="10" id="KW-0282">Flagellum</keyword>
<keyword evidence="10" id="KW-0966">Cell projection</keyword>
<keyword evidence="11" id="KW-1185">Reference proteome</keyword>
<evidence type="ECO:0000256" key="2">
    <source>
        <dbReference type="ARBA" id="ARBA00004613"/>
    </source>
</evidence>
<protein>
    <recommendedName>
        <fullName evidence="4 7">Flagellar hook-associated protein 1</fullName>
        <shortName evidence="7">HAP1</shortName>
    </recommendedName>
</protein>
<dbReference type="AlphaFoldDB" id="A0A7W4UWN6"/>
<evidence type="ECO:0000256" key="1">
    <source>
        <dbReference type="ARBA" id="ARBA00004365"/>
    </source>
</evidence>
<dbReference type="Proteomes" id="UP000538196">
    <property type="component" value="Unassembled WGS sequence"/>
</dbReference>
<evidence type="ECO:0000256" key="3">
    <source>
        <dbReference type="ARBA" id="ARBA00009677"/>
    </source>
</evidence>
<dbReference type="InterPro" id="IPR010930">
    <property type="entry name" value="Flg_bb/hook_C_dom"/>
</dbReference>
<dbReference type="EMBL" id="JACHVP010000002">
    <property type="protein sequence ID" value="MBB2967605.1"/>
    <property type="molecule type" value="Genomic_DNA"/>
</dbReference>
<evidence type="ECO:0000259" key="8">
    <source>
        <dbReference type="Pfam" id="PF06429"/>
    </source>
</evidence>
<dbReference type="GO" id="GO:0005198">
    <property type="term" value="F:structural molecule activity"/>
    <property type="evidence" value="ECO:0007669"/>
    <property type="project" value="UniProtKB-UniRule"/>
</dbReference>
<dbReference type="RefSeq" id="WP_021757528.1">
    <property type="nucleotide sequence ID" value="NZ_JACHVP010000002.1"/>
</dbReference>
<evidence type="ECO:0000259" key="9">
    <source>
        <dbReference type="Pfam" id="PF22638"/>
    </source>
</evidence>
<comment type="caution">
    <text evidence="10">The sequence shown here is derived from an EMBL/GenBank/DDBJ whole genome shotgun (WGS) entry which is preliminary data.</text>
</comment>
<evidence type="ECO:0000313" key="10">
    <source>
        <dbReference type="EMBL" id="MBB2967605.1"/>
    </source>
</evidence>
<evidence type="ECO:0000313" key="11">
    <source>
        <dbReference type="Proteomes" id="UP000538196"/>
    </source>
</evidence>
<proteinExistence type="inferred from homology"/>
<evidence type="ECO:0000256" key="4">
    <source>
        <dbReference type="ARBA" id="ARBA00016244"/>
    </source>
</evidence>
<keyword evidence="5 7" id="KW-0964">Secreted</keyword>
<reference evidence="10 11" key="1">
    <citation type="submission" date="2020-08" db="EMBL/GenBank/DDBJ databases">
        <title>Sequencing the genomes of 1000 actinobacteria strains.</title>
        <authorList>
            <person name="Klenk H.-P."/>
        </authorList>
    </citation>
    <scope>NUCLEOTIDE SEQUENCE [LARGE SCALE GENOMIC DNA]</scope>
    <source>
        <strain evidence="10 11">DSM 20146</strain>
    </source>
</reference>
<comment type="subcellular location">
    <subcellularLocation>
        <location evidence="1 7">Bacterial flagellum</location>
    </subcellularLocation>
    <subcellularLocation>
        <location evidence="2 7">Secreted</location>
    </subcellularLocation>
</comment>
<gene>
    <name evidence="7" type="primary">flgK</name>
    <name evidence="10" type="ORF">FHX33_002368</name>
</gene>
<dbReference type="InterPro" id="IPR002371">
    <property type="entry name" value="FlgK"/>
</dbReference>
<sequence length="474" mass="47449">MSTFSGLNTAYTGLVAAKAGLDVVGQNLVNANTAGYTRQRVSTTAVAPLGSTGLFSGGVKPGQGVFVGGVQRLDDAALSSRVRTTSAVAGYSGTRAQALATLESSLNEPGTNGISAQLQKFWSAWGDVSNQAGEQAPAGVLLGQAGSLVTQIAQGYQAVDDQWTALRTQASGMVDDLNSAASAVAELNGRIRSALAAGDSANELMDQRDTLTTKIASLAGGVVRANEDGTVDVLVAGNALVQGTEAKTVALAGAQRMSDAAGDPLRLEWSYRPGVAIAMEGGSIAGAVSTLAPADASGTGGVLAEAAAGYNSFAVTIAQRVNDIHRTGATSSGATGLDFFAIDASKPAALGLSVVPTDVSQIATGTAGAGGSDGSVADAIAKLGTGTNAVDKQWSAFVVRIGVASKVAQQQGDLAALSASSATSALLANSSVDLDEENMNMLAFQHAYQGAARVMTAVDEALDVLINHTGLVGR</sequence>
<dbReference type="NCBIfam" id="TIGR02492">
    <property type="entry name" value="flgK_ends"/>
    <property type="match status" value="1"/>
</dbReference>
<dbReference type="GO" id="GO:0005576">
    <property type="term" value="C:extracellular region"/>
    <property type="evidence" value="ECO:0007669"/>
    <property type="project" value="UniProtKB-SubCell"/>
</dbReference>
<feature type="domain" description="Flagellar basal-body/hook protein C-terminal" evidence="8">
    <location>
        <begin position="427"/>
        <end position="467"/>
    </location>
</feature>
<dbReference type="PANTHER" id="PTHR30033:SF1">
    <property type="entry name" value="FLAGELLAR HOOK-ASSOCIATED PROTEIN 1"/>
    <property type="match status" value="1"/>
</dbReference>
<dbReference type="SUPFAM" id="SSF64518">
    <property type="entry name" value="Phase 1 flagellin"/>
    <property type="match status" value="1"/>
</dbReference>
<name>A0A7W4UWN6_LEIAQ</name>
<evidence type="ECO:0000256" key="6">
    <source>
        <dbReference type="ARBA" id="ARBA00023143"/>
    </source>
</evidence>
<comment type="similarity">
    <text evidence="3 7">Belongs to the flagella basal body rod proteins family.</text>
</comment>
<organism evidence="10 11">
    <name type="scientific">Leifsonia aquatica</name>
    <name type="common">Corynebacterium aquaticum</name>
    <dbReference type="NCBI Taxonomy" id="144185"/>
    <lineage>
        <taxon>Bacteria</taxon>
        <taxon>Bacillati</taxon>
        <taxon>Actinomycetota</taxon>
        <taxon>Actinomycetes</taxon>
        <taxon>Micrococcales</taxon>
        <taxon>Microbacteriaceae</taxon>
        <taxon>Leifsonia</taxon>
    </lineage>
</organism>
<dbReference type="Pfam" id="PF22638">
    <property type="entry name" value="FlgK_D1"/>
    <property type="match status" value="1"/>
</dbReference>
<dbReference type="GO" id="GO:0009424">
    <property type="term" value="C:bacterial-type flagellum hook"/>
    <property type="evidence" value="ECO:0007669"/>
    <property type="project" value="UniProtKB-UniRule"/>
</dbReference>
<dbReference type="Pfam" id="PF06429">
    <property type="entry name" value="Flg_bbr_C"/>
    <property type="match status" value="1"/>
</dbReference>
<dbReference type="PRINTS" id="PR01005">
    <property type="entry name" value="FLGHOOKAP1"/>
</dbReference>
<dbReference type="PANTHER" id="PTHR30033">
    <property type="entry name" value="FLAGELLAR HOOK-ASSOCIATED PROTEIN 1"/>
    <property type="match status" value="1"/>
</dbReference>
<evidence type="ECO:0000256" key="7">
    <source>
        <dbReference type="RuleBase" id="RU362065"/>
    </source>
</evidence>
<evidence type="ECO:0000256" key="5">
    <source>
        <dbReference type="ARBA" id="ARBA00022525"/>
    </source>
</evidence>
<accession>A0A7W4UWN6</accession>